<reference evidence="2 3" key="1">
    <citation type="submission" date="2016-04" db="EMBL/GenBank/DDBJ databases">
        <title>Draft genome sequence of freshwater magnetotactic bacteria Magnetospirillum marisnigri SP-1 and Magnetospirillum moscoviense BB-1.</title>
        <authorList>
            <person name="Koziaeva V."/>
            <person name="Dziuba M.V."/>
            <person name="Ivanov T.M."/>
            <person name="Kuznetsov B."/>
            <person name="Grouzdev D.S."/>
        </authorList>
    </citation>
    <scope>NUCLEOTIDE SEQUENCE [LARGE SCALE GENOMIC DNA]</scope>
    <source>
        <strain evidence="2 3">BB-1</strain>
    </source>
</reference>
<evidence type="ECO:0000313" key="2">
    <source>
        <dbReference type="EMBL" id="OAN55067.1"/>
    </source>
</evidence>
<proteinExistence type="predicted"/>
<evidence type="ECO:0000256" key="1">
    <source>
        <dbReference type="SAM" id="Phobius"/>
    </source>
</evidence>
<keyword evidence="1" id="KW-1133">Transmembrane helix</keyword>
<accession>A0A178MYG1</accession>
<protein>
    <submittedName>
        <fullName evidence="2">Uncharacterized protein</fullName>
    </submittedName>
</protein>
<dbReference type="Proteomes" id="UP000078543">
    <property type="component" value="Unassembled WGS sequence"/>
</dbReference>
<dbReference type="EMBL" id="LWQU01000104">
    <property type="protein sequence ID" value="OAN55067.1"/>
    <property type="molecule type" value="Genomic_DNA"/>
</dbReference>
<dbReference type="OrthoDB" id="1835489at2"/>
<keyword evidence="3" id="KW-1185">Reference proteome</keyword>
<keyword evidence="1" id="KW-0472">Membrane</keyword>
<comment type="caution">
    <text evidence="2">The sequence shown here is derived from an EMBL/GenBank/DDBJ whole genome shotgun (WGS) entry which is preliminary data.</text>
</comment>
<dbReference type="STRING" id="1437059.A6A05_00465"/>
<gene>
    <name evidence="2" type="ORF">A6A05_00465</name>
</gene>
<dbReference type="AlphaFoldDB" id="A0A178MYG1"/>
<feature type="transmembrane region" description="Helical" evidence="1">
    <location>
        <begin position="33"/>
        <end position="57"/>
    </location>
</feature>
<organism evidence="2 3">
    <name type="scientific">Magnetospirillum moscoviense</name>
    <dbReference type="NCBI Taxonomy" id="1437059"/>
    <lineage>
        <taxon>Bacteria</taxon>
        <taxon>Pseudomonadati</taxon>
        <taxon>Pseudomonadota</taxon>
        <taxon>Alphaproteobacteria</taxon>
        <taxon>Rhodospirillales</taxon>
        <taxon>Rhodospirillaceae</taxon>
        <taxon>Magnetospirillum</taxon>
    </lineage>
</organism>
<dbReference type="RefSeq" id="WP_068498144.1">
    <property type="nucleotide sequence ID" value="NZ_LWQU01000104.1"/>
</dbReference>
<sequence length="432" mass="48614">MQDLRSTLLAQWPIRFGRRRIAARPAHRPFRRFGLAFLTLAMGVTIIGATMNTIFMWRLNEFWSLDQLIASQAKGAPILYNGLTIEKENNSSFKRHVLAMAAPEVIAIGSSRSFPVRDYMFRTKFYNFGGRFGRSTNFPLADLDIKKQEILAQPSIRVVLLFLDYFWFMTDVPIGQAATPVTTVRHAPKNRGIALAGDGLLAHWLRAVALPRALIRDGVLTWTQYFDVIRGRYPTRRGPIEAVGYSAVLNGSGIAQDGSYYYLWLKAIDDKAETTCSYLGDFPAKQRLPHGAYRPDQKLDPAKVAAFKAFVDSLATASVHVVPILPPLPPSMIDRMTGDPSYAFVDQWRTAMHATFPSVFDFHDIRSLGATECEFMDDVHGQDVAYMRMFRAMAEREPDLARLFDQPLMDQLIGTFAGRRLVTSHGLGQAVR</sequence>
<evidence type="ECO:0000313" key="3">
    <source>
        <dbReference type="Proteomes" id="UP000078543"/>
    </source>
</evidence>
<name>A0A178MYG1_9PROT</name>
<keyword evidence="1" id="KW-0812">Transmembrane</keyword>